<gene>
    <name evidence="7" type="ORF">ASPZODRAFT_1305360</name>
</gene>
<dbReference type="VEuPathDB" id="FungiDB:ASPZODRAFT_1305360"/>
<dbReference type="RefSeq" id="XP_022577092.1">
    <property type="nucleotide sequence ID" value="XM_022722531.1"/>
</dbReference>
<evidence type="ECO:0000256" key="2">
    <source>
        <dbReference type="ARBA" id="ARBA00023125"/>
    </source>
</evidence>
<dbReference type="Proteomes" id="UP000184188">
    <property type="component" value="Unassembled WGS sequence"/>
</dbReference>
<dbReference type="GeneID" id="34608996"/>
<reference evidence="8" key="1">
    <citation type="journal article" date="2017" name="Genome Biol.">
        <title>Comparative genomics reveals high biological diversity and specific adaptations in the industrially and medically important fungal genus Aspergillus.</title>
        <authorList>
            <person name="de Vries R.P."/>
            <person name="Riley R."/>
            <person name="Wiebenga A."/>
            <person name="Aguilar-Osorio G."/>
            <person name="Amillis S."/>
            <person name="Uchima C.A."/>
            <person name="Anderluh G."/>
            <person name="Asadollahi M."/>
            <person name="Askin M."/>
            <person name="Barry K."/>
            <person name="Battaglia E."/>
            <person name="Bayram O."/>
            <person name="Benocci T."/>
            <person name="Braus-Stromeyer S.A."/>
            <person name="Caldana C."/>
            <person name="Canovas D."/>
            <person name="Cerqueira G.C."/>
            <person name="Chen F."/>
            <person name="Chen W."/>
            <person name="Choi C."/>
            <person name="Clum A."/>
            <person name="Dos Santos R.A."/>
            <person name="Damasio A.R."/>
            <person name="Diallinas G."/>
            <person name="Emri T."/>
            <person name="Fekete E."/>
            <person name="Flipphi M."/>
            <person name="Freyberg S."/>
            <person name="Gallo A."/>
            <person name="Gournas C."/>
            <person name="Habgood R."/>
            <person name="Hainaut M."/>
            <person name="Harispe M.L."/>
            <person name="Henrissat B."/>
            <person name="Hilden K.S."/>
            <person name="Hope R."/>
            <person name="Hossain A."/>
            <person name="Karabika E."/>
            <person name="Karaffa L."/>
            <person name="Karanyi Z."/>
            <person name="Krasevec N."/>
            <person name="Kuo A."/>
            <person name="Kusch H."/>
            <person name="LaButti K."/>
            <person name="Lagendijk E.L."/>
            <person name="Lapidus A."/>
            <person name="Levasseur A."/>
            <person name="Lindquist E."/>
            <person name="Lipzen A."/>
            <person name="Logrieco A.F."/>
            <person name="MacCabe A."/>
            <person name="Maekelae M.R."/>
            <person name="Malavazi I."/>
            <person name="Melin P."/>
            <person name="Meyer V."/>
            <person name="Mielnichuk N."/>
            <person name="Miskei M."/>
            <person name="Molnar A.P."/>
            <person name="Mule G."/>
            <person name="Ngan C.Y."/>
            <person name="Orejas M."/>
            <person name="Orosz E."/>
            <person name="Ouedraogo J.P."/>
            <person name="Overkamp K.M."/>
            <person name="Park H.-S."/>
            <person name="Perrone G."/>
            <person name="Piumi F."/>
            <person name="Punt P.J."/>
            <person name="Ram A.F."/>
            <person name="Ramon A."/>
            <person name="Rauscher S."/>
            <person name="Record E."/>
            <person name="Riano-Pachon D.M."/>
            <person name="Robert V."/>
            <person name="Roehrig J."/>
            <person name="Ruller R."/>
            <person name="Salamov A."/>
            <person name="Salih N.S."/>
            <person name="Samson R.A."/>
            <person name="Sandor E."/>
            <person name="Sanguinetti M."/>
            <person name="Schuetze T."/>
            <person name="Sepcic K."/>
            <person name="Shelest E."/>
            <person name="Sherlock G."/>
            <person name="Sophianopoulou V."/>
            <person name="Squina F.M."/>
            <person name="Sun H."/>
            <person name="Susca A."/>
            <person name="Todd R.B."/>
            <person name="Tsang A."/>
            <person name="Unkles S.E."/>
            <person name="van de Wiele N."/>
            <person name="van Rossen-Uffink D."/>
            <person name="Oliveira J.V."/>
            <person name="Vesth T.C."/>
            <person name="Visser J."/>
            <person name="Yu J.-H."/>
            <person name="Zhou M."/>
            <person name="Andersen M.R."/>
            <person name="Archer D.B."/>
            <person name="Baker S.E."/>
            <person name="Benoit I."/>
            <person name="Brakhage A.A."/>
            <person name="Braus G.H."/>
            <person name="Fischer R."/>
            <person name="Frisvad J.C."/>
            <person name="Goldman G.H."/>
            <person name="Houbraken J."/>
            <person name="Oakley B."/>
            <person name="Pocsi I."/>
            <person name="Scazzocchio C."/>
            <person name="Seiboth B."/>
            <person name="vanKuyk P.A."/>
            <person name="Wortman J."/>
            <person name="Dyer P.S."/>
            <person name="Grigoriev I.V."/>
        </authorList>
    </citation>
    <scope>NUCLEOTIDE SEQUENCE [LARGE SCALE GENOMIC DNA]</scope>
    <source>
        <strain evidence="8">CBS 506.65</strain>
    </source>
</reference>
<evidence type="ECO:0000313" key="7">
    <source>
        <dbReference type="EMBL" id="OJJ42582.1"/>
    </source>
</evidence>
<dbReference type="AlphaFoldDB" id="A0A1L9S5Z4"/>
<dbReference type="Pfam" id="PF00172">
    <property type="entry name" value="Zn_clus"/>
    <property type="match status" value="1"/>
</dbReference>
<dbReference type="PROSITE" id="PS00463">
    <property type="entry name" value="ZN2_CY6_FUNGAL_1"/>
    <property type="match status" value="1"/>
</dbReference>
<dbReference type="STRING" id="1073090.A0A1L9S5Z4"/>
<dbReference type="GO" id="GO:0008270">
    <property type="term" value="F:zinc ion binding"/>
    <property type="evidence" value="ECO:0007669"/>
    <property type="project" value="InterPro"/>
</dbReference>
<sequence>MKAAKRSACDRCRAKRVRCPRPADSIEPCARCVRLGEACVTGSPGYPGRPRKMPATPTPTTPSATQPNSLGLLDAPAGETMSRADSWLDLLDDGFFNLSEDCTLLNHELPSVYPGHDSNRISADGLESATGSLVQFGERMERRVSAIDAFFSDPRNVVENCPEEGPGMTGENPVATAIQCTEEFIQILQTVMTSTLSTETTLLILTGYLRLMRLYDSLFRNVYRRLSQIPSETIQSVKVKAVLRIGGISSLQDMSGKVYARGVIEVIEAHLQTVERCLGLPVEYCLSGKTAAPSGIFTSDDRARLLHTVMAQEDVGASYVQSIRQHIRMTVALWD</sequence>
<evidence type="ECO:0000256" key="5">
    <source>
        <dbReference type="SAM" id="MobiDB-lite"/>
    </source>
</evidence>
<evidence type="ECO:0000256" key="4">
    <source>
        <dbReference type="ARBA" id="ARBA00023242"/>
    </source>
</evidence>
<evidence type="ECO:0000259" key="6">
    <source>
        <dbReference type="PROSITE" id="PS50048"/>
    </source>
</evidence>
<accession>A0A1L9S5Z4</accession>
<dbReference type="EMBL" id="KV878358">
    <property type="protein sequence ID" value="OJJ42582.1"/>
    <property type="molecule type" value="Genomic_DNA"/>
</dbReference>
<evidence type="ECO:0000256" key="1">
    <source>
        <dbReference type="ARBA" id="ARBA00023015"/>
    </source>
</evidence>
<dbReference type="OrthoDB" id="4222821at2759"/>
<keyword evidence="2" id="KW-0238">DNA-binding</keyword>
<organism evidence="7 8">
    <name type="scientific">Penicilliopsis zonata CBS 506.65</name>
    <dbReference type="NCBI Taxonomy" id="1073090"/>
    <lineage>
        <taxon>Eukaryota</taxon>
        <taxon>Fungi</taxon>
        <taxon>Dikarya</taxon>
        <taxon>Ascomycota</taxon>
        <taxon>Pezizomycotina</taxon>
        <taxon>Eurotiomycetes</taxon>
        <taxon>Eurotiomycetidae</taxon>
        <taxon>Eurotiales</taxon>
        <taxon>Aspergillaceae</taxon>
        <taxon>Penicilliopsis</taxon>
    </lineage>
</organism>
<protein>
    <recommendedName>
        <fullName evidence="6">Zn(2)-C6 fungal-type domain-containing protein</fullName>
    </recommendedName>
</protein>
<feature type="domain" description="Zn(2)-C6 fungal-type" evidence="6">
    <location>
        <begin position="8"/>
        <end position="41"/>
    </location>
</feature>
<dbReference type="GO" id="GO:0003677">
    <property type="term" value="F:DNA binding"/>
    <property type="evidence" value="ECO:0007669"/>
    <property type="project" value="UniProtKB-KW"/>
</dbReference>
<keyword evidence="8" id="KW-1185">Reference proteome</keyword>
<dbReference type="Gene3D" id="4.10.240.10">
    <property type="entry name" value="Zn(2)-C6 fungal-type DNA-binding domain"/>
    <property type="match status" value="1"/>
</dbReference>
<keyword evidence="3" id="KW-0804">Transcription</keyword>
<dbReference type="CDD" id="cd00067">
    <property type="entry name" value="GAL4"/>
    <property type="match status" value="1"/>
</dbReference>
<keyword evidence="4" id="KW-0539">Nucleus</keyword>
<proteinExistence type="predicted"/>
<evidence type="ECO:0000256" key="3">
    <source>
        <dbReference type="ARBA" id="ARBA00023163"/>
    </source>
</evidence>
<dbReference type="PROSITE" id="PS50048">
    <property type="entry name" value="ZN2_CY6_FUNGAL_2"/>
    <property type="match status" value="1"/>
</dbReference>
<name>A0A1L9S5Z4_9EURO</name>
<dbReference type="SUPFAM" id="SSF57701">
    <property type="entry name" value="Zn2/Cys6 DNA-binding domain"/>
    <property type="match status" value="1"/>
</dbReference>
<evidence type="ECO:0000313" key="8">
    <source>
        <dbReference type="Proteomes" id="UP000184188"/>
    </source>
</evidence>
<dbReference type="InterPro" id="IPR036864">
    <property type="entry name" value="Zn2-C6_fun-type_DNA-bd_sf"/>
</dbReference>
<keyword evidence="1" id="KW-0805">Transcription regulation</keyword>
<dbReference type="InterPro" id="IPR001138">
    <property type="entry name" value="Zn2Cys6_DnaBD"/>
</dbReference>
<dbReference type="GO" id="GO:0000981">
    <property type="term" value="F:DNA-binding transcription factor activity, RNA polymerase II-specific"/>
    <property type="evidence" value="ECO:0007669"/>
    <property type="project" value="InterPro"/>
</dbReference>
<feature type="region of interest" description="Disordered" evidence="5">
    <location>
        <begin position="43"/>
        <end position="69"/>
    </location>
</feature>